<accession>A0A511BLW3</accession>
<gene>
    <name evidence="1" type="ORF">SSA02_00260</name>
</gene>
<keyword evidence="2" id="KW-1185">Reference proteome</keyword>
<sequence length="196" mass="22309">MRYAEERVVSGFARVARRLGAIGDHFRVADPLDILGNRIGQPSLCFDIDPAFRLRRTRMWGRPTLYLASDAQDVRIGDIFGLDGRFFFVTERESYRPFLCIACTHRVSLHGMQGREETRVSRCPVSLVMSGRGEEWRSGMPGSTRPGSYLMHMPLLPGVCLTPYMRMEDERGMRYLIDAVEMSQNGIRAVASMQQI</sequence>
<evidence type="ECO:0000313" key="1">
    <source>
        <dbReference type="EMBL" id="GEL00863.1"/>
    </source>
</evidence>
<dbReference type="Proteomes" id="UP000321405">
    <property type="component" value="Unassembled WGS sequence"/>
</dbReference>
<dbReference type="AlphaFoldDB" id="A0A511BLW3"/>
<evidence type="ECO:0000313" key="2">
    <source>
        <dbReference type="Proteomes" id="UP000321405"/>
    </source>
</evidence>
<comment type="caution">
    <text evidence="1">The sequence shown here is derived from an EMBL/GenBank/DDBJ whole genome shotgun (WGS) entry which is preliminary data.</text>
</comment>
<name>A0A511BLW3_9PROT</name>
<protein>
    <submittedName>
        <fullName evidence="1">Uncharacterized protein</fullName>
    </submittedName>
</protein>
<organism evidence="1 2">
    <name type="scientific">Swaminathania salitolerans</name>
    <dbReference type="NCBI Taxonomy" id="182838"/>
    <lineage>
        <taxon>Bacteria</taxon>
        <taxon>Pseudomonadati</taxon>
        <taxon>Pseudomonadota</taxon>
        <taxon>Alphaproteobacteria</taxon>
        <taxon>Acetobacterales</taxon>
        <taxon>Acetobacteraceae</taxon>
        <taxon>Swaminathania</taxon>
    </lineage>
</organism>
<dbReference type="OrthoDB" id="7271194at2"/>
<reference evidence="1 2" key="1">
    <citation type="submission" date="2019-07" db="EMBL/GenBank/DDBJ databases">
        <title>Whole genome shotgun sequence of Swaminathania salitolerans NBRC 104436.</title>
        <authorList>
            <person name="Hosoyama A."/>
            <person name="Uohara A."/>
            <person name="Ohji S."/>
            <person name="Ichikawa N."/>
        </authorList>
    </citation>
    <scope>NUCLEOTIDE SEQUENCE [LARGE SCALE GENOMIC DNA]</scope>
    <source>
        <strain evidence="1 2">NBRC 104436</strain>
    </source>
</reference>
<proteinExistence type="predicted"/>
<dbReference type="EMBL" id="BJVC01000001">
    <property type="protein sequence ID" value="GEL00863.1"/>
    <property type="molecule type" value="Genomic_DNA"/>
</dbReference>
<dbReference type="RefSeq" id="WP_147091924.1">
    <property type="nucleotide sequence ID" value="NZ_BJVC01000001.1"/>
</dbReference>